<reference evidence="1" key="1">
    <citation type="submission" date="2023-05" db="EMBL/GenBank/DDBJ databases">
        <title>Streptantibioticus silvisoli sp. nov., acidotolerant actinomycetes 1 from pine litter.</title>
        <authorList>
            <person name="Swiecimska M."/>
            <person name="Golinska P."/>
            <person name="Sangal V."/>
            <person name="Wachnowicz B."/>
            <person name="Goodfellow M."/>
        </authorList>
    </citation>
    <scope>NUCLEOTIDE SEQUENCE</scope>
    <source>
        <strain evidence="1">SL13</strain>
    </source>
</reference>
<comment type="caution">
    <text evidence="1">The sequence shown here is derived from an EMBL/GenBank/DDBJ whole genome shotgun (WGS) entry which is preliminary data.</text>
</comment>
<dbReference type="RefSeq" id="WP_271312525.1">
    <property type="nucleotide sequence ID" value="NZ_JABXJJ020000012.1"/>
</dbReference>
<protein>
    <recommendedName>
        <fullName evidence="2">Tetratricopeptide repeat protein</fullName>
    </recommendedName>
</protein>
<dbReference type="InterPro" id="IPR027417">
    <property type="entry name" value="P-loop_NTPase"/>
</dbReference>
<dbReference type="EMBL" id="JABXJJ020000012">
    <property type="protein sequence ID" value="MDI5969932.1"/>
    <property type="molecule type" value="Genomic_DNA"/>
</dbReference>
<dbReference type="Gene3D" id="1.25.40.10">
    <property type="entry name" value="Tetratricopeptide repeat domain"/>
    <property type="match status" value="1"/>
</dbReference>
<dbReference type="InterPro" id="IPR011990">
    <property type="entry name" value="TPR-like_helical_dom_sf"/>
</dbReference>
<proteinExistence type="predicted"/>
<dbReference type="SUPFAM" id="SSF48452">
    <property type="entry name" value="TPR-like"/>
    <property type="match status" value="1"/>
</dbReference>
<organism evidence="1">
    <name type="scientific">Streptantibioticus silvisoli</name>
    <dbReference type="NCBI Taxonomy" id="2705255"/>
    <lineage>
        <taxon>Bacteria</taxon>
        <taxon>Bacillati</taxon>
        <taxon>Actinomycetota</taxon>
        <taxon>Actinomycetes</taxon>
        <taxon>Kitasatosporales</taxon>
        <taxon>Streptomycetaceae</taxon>
        <taxon>Streptantibioticus</taxon>
    </lineage>
</organism>
<gene>
    <name evidence="1" type="ORF">POF50_011385</name>
</gene>
<accession>A0AA90H429</accession>
<name>A0AA90H429_9ACTN</name>
<dbReference type="SUPFAM" id="SSF52540">
    <property type="entry name" value="P-loop containing nucleoside triphosphate hydrolases"/>
    <property type="match status" value="1"/>
</dbReference>
<evidence type="ECO:0008006" key="2">
    <source>
        <dbReference type="Google" id="ProtNLM"/>
    </source>
</evidence>
<sequence length="591" mass="63844">MNKSAPPERLTDFVGQDYLLEETIPQSLRRASGRRPVVLLSVLGSGATAVAVEYLHRTYPRYYAAAEWIDCGDGNEIAGYVGRAMYRFREVGGPALLVLDGVTQPERVSALLPAGGPDILITSSADPTAWPLAERVLKVTALMPHDSVRLLCRYEPGLPKREAELLASRLDHSPEALAQVGKLLSRRLSARQVLGMSHAELLELLCHAGPSSHAVRIGAAVAALAPEWCFAQDLLRAFALIGSPVFPSRNLGRLVHHGQGGAASGLRLPVALLVEALELLSQRGLLRFSDDGIVELLNLPAHISLLGIDAPTRARAEQLVEAIVVALDPALAAPNQRSAAEMAVQHLLALKPDSITTAEGRAALVDLCTAQLATGQYNMVIDQLSGFRAAWDGGGGQTWEAALDRYLAQAYEGIGNFHEALTCMARAVNASRRCGGEHDRLTLADSYAATRYYGMENAAAAIPMAEELERQQVAWLGEHDRETLRTGSLIARLMLRRSITPPEVVAAADQAMSMWRIQSEVLGKADRETLETRHLLGEALEATGRSSGDALVCFREAESLRTEVLGKDHPDTIDSRDAYLRVGRSLGPFPN</sequence>
<evidence type="ECO:0000313" key="1">
    <source>
        <dbReference type="EMBL" id="MDI5969932.1"/>
    </source>
</evidence>
<dbReference type="AlphaFoldDB" id="A0AA90H429"/>